<dbReference type="OrthoDB" id="1440524at2"/>
<proteinExistence type="predicted"/>
<accession>A0A0D6Z4L8</accession>
<evidence type="ECO:0000313" key="3">
    <source>
        <dbReference type="Proteomes" id="UP000032512"/>
    </source>
</evidence>
<comment type="caution">
    <text evidence="2">The sequence shown here is derived from an EMBL/GenBank/DDBJ whole genome shotgun (WGS) entry which is preliminary data.</text>
</comment>
<dbReference type="InterPro" id="IPR049675">
    <property type="entry name" value="QatB"/>
</dbReference>
<dbReference type="PATRIC" id="fig|285983.3.peg.3053"/>
<organism evidence="2 3">
    <name type="scientific">Mesobacillus subterraneus</name>
    <dbReference type="NCBI Taxonomy" id="285983"/>
    <lineage>
        <taxon>Bacteria</taxon>
        <taxon>Bacillati</taxon>
        <taxon>Bacillota</taxon>
        <taxon>Bacilli</taxon>
        <taxon>Bacillales</taxon>
        <taxon>Bacillaceae</taxon>
        <taxon>Mesobacillus</taxon>
    </lineage>
</organism>
<reference evidence="2 3" key="1">
    <citation type="submission" date="2015-01" db="EMBL/GenBank/DDBJ databases">
        <title>Draft genome sequences of the supercritical CO2 tolerant bacteria Bacillus subterraneus MITOT1 and Bacillus cereus MIT0214.</title>
        <authorList>
            <person name="Peet K.C."/>
            <person name="Thompson J.R."/>
        </authorList>
    </citation>
    <scope>NUCLEOTIDE SEQUENCE [LARGE SCALE GENOMIC DNA]</scope>
    <source>
        <strain evidence="2 3">MITOT1</strain>
    </source>
</reference>
<dbReference type="Proteomes" id="UP000032512">
    <property type="component" value="Unassembled WGS sequence"/>
</dbReference>
<dbReference type="EMBL" id="JXIQ01000191">
    <property type="protein sequence ID" value="KIY20664.1"/>
    <property type="molecule type" value="Genomic_DNA"/>
</dbReference>
<sequence>MGTSSIFDGPVNSLLPDDYKDPVPDNSEDDVTPEPEETEPSNGDSANPDQPDDQDKSLEQPIVPALRWKDAKTAMTNYVKGLSSNRGRVMNHYVGASGGSKQLARSSAAGRSTAVSLGRILQDFRNNGVEATLQSLQIDYVGKGIKSLLSELVNVISGKSNSKEDMAARGAANEAVAEMYEVITENDGDIESLRRIDELTFRKILEVFMSEYIFKRVMSDLQSRFEKYENNPKVAVQKEQELKNYVKVKVELRVREIHPETLDYSSKSISNEINNLFTKCFQAFEGYL</sequence>
<gene>
    <name evidence="2" type="ORF">UB32_17860</name>
</gene>
<evidence type="ECO:0000313" key="2">
    <source>
        <dbReference type="EMBL" id="KIY20664.1"/>
    </source>
</evidence>
<protein>
    <submittedName>
        <fullName evidence="2">Uncharacterized protein</fullName>
    </submittedName>
</protein>
<name>A0A0D6Z4L8_9BACI</name>
<feature type="region of interest" description="Disordered" evidence="1">
    <location>
        <begin position="1"/>
        <end position="57"/>
    </location>
</feature>
<keyword evidence="3" id="KW-1185">Reference proteome</keyword>
<dbReference type="AlphaFoldDB" id="A0A0D6Z4L8"/>
<dbReference type="RefSeq" id="WP_044396376.1">
    <property type="nucleotide sequence ID" value="NZ_JXIQ01000191.1"/>
</dbReference>
<feature type="compositionally biased region" description="Acidic residues" evidence="1">
    <location>
        <begin position="26"/>
        <end position="39"/>
    </location>
</feature>
<evidence type="ECO:0000256" key="1">
    <source>
        <dbReference type="SAM" id="MobiDB-lite"/>
    </source>
</evidence>
<dbReference type="NCBIfam" id="NF041924">
    <property type="entry name" value="QatB"/>
    <property type="match status" value="1"/>
</dbReference>